<keyword evidence="2" id="KW-1185">Reference proteome</keyword>
<dbReference type="Proteomes" id="UP001152747">
    <property type="component" value="Unassembled WGS sequence"/>
</dbReference>
<gene>
    <name evidence="1" type="ORF">CAMP_LOCUS7793</name>
</gene>
<organism evidence="1 2">
    <name type="scientific">Caenorhabditis angaria</name>
    <dbReference type="NCBI Taxonomy" id="860376"/>
    <lineage>
        <taxon>Eukaryota</taxon>
        <taxon>Metazoa</taxon>
        <taxon>Ecdysozoa</taxon>
        <taxon>Nematoda</taxon>
        <taxon>Chromadorea</taxon>
        <taxon>Rhabditida</taxon>
        <taxon>Rhabditina</taxon>
        <taxon>Rhabditomorpha</taxon>
        <taxon>Rhabditoidea</taxon>
        <taxon>Rhabditidae</taxon>
        <taxon>Peloderinae</taxon>
        <taxon>Caenorhabditis</taxon>
    </lineage>
</organism>
<name>A0A9P1IHH3_9PELO</name>
<protein>
    <submittedName>
        <fullName evidence="1">Uncharacterized protein</fullName>
    </submittedName>
</protein>
<proteinExistence type="predicted"/>
<evidence type="ECO:0000313" key="2">
    <source>
        <dbReference type="Proteomes" id="UP001152747"/>
    </source>
</evidence>
<sequence length="210" mass="25011">MVTNQITDLNPHKKYEFSYPKAMQNNCKYRYKAKKRSPIEYLLEDIQKNRPEQTKILEIKGYLNEAGIDSDRKKKLEEYVDLLEKRLERKNNVEELNQYLTGFPKILERGDQFCFLHHMKGEYMENFIYENGYDPFINGHAANGQMGYISKKDGEQKLLFGDRDKSRQKCRKETREHTGNSGSCVSYPELYDKKEYQQTTDDIFKNMIKK</sequence>
<comment type="caution">
    <text evidence="1">The sequence shown here is derived from an EMBL/GenBank/DDBJ whole genome shotgun (WGS) entry which is preliminary data.</text>
</comment>
<accession>A0A9P1IHH3</accession>
<reference evidence="1" key="1">
    <citation type="submission" date="2022-11" db="EMBL/GenBank/DDBJ databases">
        <authorList>
            <person name="Kikuchi T."/>
        </authorList>
    </citation>
    <scope>NUCLEOTIDE SEQUENCE</scope>
    <source>
        <strain evidence="1">PS1010</strain>
    </source>
</reference>
<dbReference type="AlphaFoldDB" id="A0A9P1IHH3"/>
<evidence type="ECO:0000313" key="1">
    <source>
        <dbReference type="EMBL" id="CAI5445156.1"/>
    </source>
</evidence>
<dbReference type="EMBL" id="CANHGI010000003">
    <property type="protein sequence ID" value="CAI5445156.1"/>
    <property type="molecule type" value="Genomic_DNA"/>
</dbReference>